<comment type="caution">
    <text evidence="1">The sequence shown here is derived from an EMBL/GenBank/DDBJ whole genome shotgun (WGS) entry which is preliminary data.</text>
</comment>
<accession>A0A2P5A9T5</accession>
<dbReference type="EMBL" id="JXTB01000739">
    <property type="protein sequence ID" value="PON33310.1"/>
    <property type="molecule type" value="Genomic_DNA"/>
</dbReference>
<protein>
    <submittedName>
        <fullName evidence="1">Uncharacterized protein</fullName>
    </submittedName>
</protein>
<sequence>MSSDGAELLRRRGRRCCYADEAELLRGRGSVAGHCWAAFQAGVTRRRARLMPRGWRLGCCERREESCDRERAADLAQVA</sequence>
<organism evidence="1 2">
    <name type="scientific">Parasponia andersonii</name>
    <name type="common">Sponia andersonii</name>
    <dbReference type="NCBI Taxonomy" id="3476"/>
    <lineage>
        <taxon>Eukaryota</taxon>
        <taxon>Viridiplantae</taxon>
        <taxon>Streptophyta</taxon>
        <taxon>Embryophyta</taxon>
        <taxon>Tracheophyta</taxon>
        <taxon>Spermatophyta</taxon>
        <taxon>Magnoliopsida</taxon>
        <taxon>eudicotyledons</taxon>
        <taxon>Gunneridae</taxon>
        <taxon>Pentapetalae</taxon>
        <taxon>rosids</taxon>
        <taxon>fabids</taxon>
        <taxon>Rosales</taxon>
        <taxon>Cannabaceae</taxon>
        <taxon>Parasponia</taxon>
    </lineage>
</organism>
<dbReference type="AlphaFoldDB" id="A0A2P5A9T5"/>
<evidence type="ECO:0000313" key="2">
    <source>
        <dbReference type="Proteomes" id="UP000237105"/>
    </source>
</evidence>
<proteinExistence type="predicted"/>
<gene>
    <name evidence="1" type="ORF">PanWU01x14_354010</name>
</gene>
<reference evidence="2" key="1">
    <citation type="submission" date="2016-06" db="EMBL/GenBank/DDBJ databases">
        <title>Parallel loss of symbiosis genes in relatives of nitrogen-fixing non-legume Parasponia.</title>
        <authorList>
            <person name="Van Velzen R."/>
            <person name="Holmer R."/>
            <person name="Bu F."/>
            <person name="Rutten L."/>
            <person name="Van Zeijl A."/>
            <person name="Liu W."/>
            <person name="Santuari L."/>
            <person name="Cao Q."/>
            <person name="Sharma T."/>
            <person name="Shen D."/>
            <person name="Roswanjaya Y."/>
            <person name="Wardhani T."/>
            <person name="Kalhor M.S."/>
            <person name="Jansen J."/>
            <person name="Van den Hoogen J."/>
            <person name="Gungor B."/>
            <person name="Hartog M."/>
            <person name="Hontelez J."/>
            <person name="Verver J."/>
            <person name="Yang W.-C."/>
            <person name="Schijlen E."/>
            <person name="Repin R."/>
            <person name="Schilthuizen M."/>
            <person name="Schranz E."/>
            <person name="Heidstra R."/>
            <person name="Miyata K."/>
            <person name="Fedorova E."/>
            <person name="Kohlen W."/>
            <person name="Bisseling T."/>
            <person name="Smit S."/>
            <person name="Geurts R."/>
        </authorList>
    </citation>
    <scope>NUCLEOTIDE SEQUENCE [LARGE SCALE GENOMIC DNA]</scope>
    <source>
        <strain evidence="2">cv. WU1-14</strain>
    </source>
</reference>
<name>A0A2P5A9T5_PARAD</name>
<dbReference type="Proteomes" id="UP000237105">
    <property type="component" value="Unassembled WGS sequence"/>
</dbReference>
<evidence type="ECO:0000313" key="1">
    <source>
        <dbReference type="EMBL" id="PON33310.1"/>
    </source>
</evidence>
<keyword evidence="2" id="KW-1185">Reference proteome</keyword>